<evidence type="ECO:0000313" key="2">
    <source>
        <dbReference type="EMBL" id="OTG66777.1"/>
    </source>
</evidence>
<keyword evidence="1" id="KW-0472">Membrane</keyword>
<keyword evidence="1" id="KW-1133">Transmembrane helix</keyword>
<gene>
    <name evidence="2" type="ORF">B9T28_05990</name>
</gene>
<protein>
    <submittedName>
        <fullName evidence="2">Uncharacterized protein</fullName>
    </submittedName>
</protein>
<keyword evidence="1" id="KW-0812">Transmembrane</keyword>
<reference evidence="2 3" key="1">
    <citation type="submission" date="2017-04" db="EMBL/GenBank/DDBJ databases">
        <title>High diversity of culturable Acinetobacter species in natural soil and water ecosystems.</title>
        <authorList>
            <person name="Nemec A."/>
            <person name="Radolfova-Krizova L."/>
        </authorList>
    </citation>
    <scope>NUCLEOTIDE SEQUENCE [LARGE SCALE GENOMIC DNA]</scope>
    <source>
        <strain evidence="2 3">ANC 4999</strain>
    </source>
</reference>
<comment type="caution">
    <text evidence="2">The sequence shown here is derived from an EMBL/GenBank/DDBJ whole genome shotgun (WGS) entry which is preliminary data.</text>
</comment>
<dbReference type="Proteomes" id="UP000242765">
    <property type="component" value="Unassembled WGS sequence"/>
</dbReference>
<sequence length="181" mass="21596">MNIKTVFRSFYAALIFMITLILIWTSIVKAQEILHAQDVAPRFFNIQSNEKVEYRLSSHRAKPDQNIYVHIPNQGYIVKISCVHYLQDICTEADNQNQFRKILNMDLVAYKNNIYIKNLKYINTQNMQQKAIQYTDQQIHDFYHTDTQNLQYQLFSMVLFSLFAVYVSFRVLRNFKSFLTK</sequence>
<organism evidence="2 3">
    <name type="scientific">Acinetobacter silvestris</name>
    <dbReference type="NCBI Taxonomy" id="1977882"/>
    <lineage>
        <taxon>Bacteria</taxon>
        <taxon>Pseudomonadati</taxon>
        <taxon>Pseudomonadota</taxon>
        <taxon>Gammaproteobacteria</taxon>
        <taxon>Moraxellales</taxon>
        <taxon>Moraxellaceae</taxon>
        <taxon>Acinetobacter</taxon>
    </lineage>
</organism>
<keyword evidence="3" id="KW-1185">Reference proteome</keyword>
<evidence type="ECO:0000256" key="1">
    <source>
        <dbReference type="SAM" id="Phobius"/>
    </source>
</evidence>
<name>A0A1Y3CI23_9GAMM</name>
<dbReference type="EMBL" id="NEGB01000002">
    <property type="protein sequence ID" value="OTG66777.1"/>
    <property type="molecule type" value="Genomic_DNA"/>
</dbReference>
<proteinExistence type="predicted"/>
<accession>A0A1Y3CI23</accession>
<evidence type="ECO:0000313" key="3">
    <source>
        <dbReference type="Proteomes" id="UP000242765"/>
    </source>
</evidence>
<feature type="transmembrane region" description="Helical" evidence="1">
    <location>
        <begin position="152"/>
        <end position="172"/>
    </location>
</feature>
<dbReference type="AlphaFoldDB" id="A0A1Y3CI23"/>